<dbReference type="OrthoDB" id="1489094at2"/>
<dbReference type="InterPro" id="IPR022409">
    <property type="entry name" value="PKD/Chitinase_dom"/>
</dbReference>
<dbReference type="Proteomes" id="UP000186351">
    <property type="component" value="Chromosome"/>
</dbReference>
<reference evidence="3" key="1">
    <citation type="submission" date="2016-04" db="EMBL/GenBank/DDBJ databases">
        <title>Complete Genome Sequences of Twelve Strains of a Stable Defined Moderately Diverse Mouse Microbiota 2 (sDMDMm2).</title>
        <authorList>
            <person name="Uchimura Y."/>
            <person name="Wyss M."/>
            <person name="Brugiroux S."/>
            <person name="Limenitakis J.P."/>
            <person name="Stecher B."/>
            <person name="McCoy K.D."/>
            <person name="Macpherson A.J."/>
        </authorList>
    </citation>
    <scope>NUCLEOTIDE SEQUENCE [LARGE SCALE GENOMIC DNA]</scope>
    <source>
        <strain evidence="3">YL27</strain>
    </source>
</reference>
<accession>A0A1B1SBA9</accession>
<evidence type="ECO:0000313" key="3">
    <source>
        <dbReference type="Proteomes" id="UP000186351"/>
    </source>
</evidence>
<proteinExistence type="predicted"/>
<dbReference type="SUPFAM" id="SSF49299">
    <property type="entry name" value="PKD domain"/>
    <property type="match status" value="3"/>
</dbReference>
<dbReference type="AlphaFoldDB" id="A0A1B1SBA9"/>
<organism evidence="2 3">
    <name type="scientific">Muribaculum intestinale</name>
    <dbReference type="NCBI Taxonomy" id="1796646"/>
    <lineage>
        <taxon>Bacteria</taxon>
        <taxon>Pseudomonadati</taxon>
        <taxon>Bacteroidota</taxon>
        <taxon>Bacteroidia</taxon>
        <taxon>Bacteroidales</taxon>
        <taxon>Muribaculaceae</taxon>
        <taxon>Muribaculum</taxon>
    </lineage>
</organism>
<dbReference type="STRING" id="1796646.A4V02_10400"/>
<dbReference type="GeneID" id="65537279"/>
<dbReference type="RefSeq" id="WP_068961370.1">
    <property type="nucleotide sequence ID" value="NZ_CAJTCT010000005.1"/>
</dbReference>
<dbReference type="Gene3D" id="2.60.40.10">
    <property type="entry name" value="Immunoglobulins"/>
    <property type="match status" value="3"/>
</dbReference>
<name>A0A1B1SBA9_9BACT</name>
<evidence type="ECO:0000259" key="1">
    <source>
        <dbReference type="PROSITE" id="PS50093"/>
    </source>
</evidence>
<gene>
    <name evidence="2" type="ORF">A4V02_10400</name>
</gene>
<keyword evidence="3" id="KW-1185">Reference proteome</keyword>
<protein>
    <recommendedName>
        <fullName evidence="1">PKD domain-containing protein</fullName>
    </recommendedName>
</protein>
<dbReference type="InterPro" id="IPR013783">
    <property type="entry name" value="Ig-like_fold"/>
</dbReference>
<dbReference type="KEGG" id="pary:A4V02_10400"/>
<dbReference type="Pfam" id="PF00801">
    <property type="entry name" value="PKD"/>
    <property type="match status" value="2"/>
</dbReference>
<feature type="domain" description="PKD" evidence="1">
    <location>
        <begin position="28"/>
        <end position="91"/>
    </location>
</feature>
<feature type="domain" description="PKD" evidence="1">
    <location>
        <begin position="130"/>
        <end position="188"/>
    </location>
</feature>
<dbReference type="SUPFAM" id="SSF49899">
    <property type="entry name" value="Concanavalin A-like lectins/glucanases"/>
    <property type="match status" value="1"/>
</dbReference>
<dbReference type="Gene3D" id="2.60.120.200">
    <property type="match status" value="1"/>
</dbReference>
<dbReference type="InterPro" id="IPR035986">
    <property type="entry name" value="PKD_dom_sf"/>
</dbReference>
<dbReference type="GO" id="GO:0005975">
    <property type="term" value="P:carbohydrate metabolic process"/>
    <property type="evidence" value="ECO:0007669"/>
    <property type="project" value="UniProtKB-ARBA"/>
</dbReference>
<dbReference type="PROSITE" id="PS50093">
    <property type="entry name" value="PKD"/>
    <property type="match status" value="3"/>
</dbReference>
<feature type="domain" description="PKD" evidence="1">
    <location>
        <begin position="215"/>
        <end position="282"/>
    </location>
</feature>
<dbReference type="InterPro" id="IPR013320">
    <property type="entry name" value="ConA-like_dom_sf"/>
</dbReference>
<dbReference type="GO" id="GO:0004553">
    <property type="term" value="F:hydrolase activity, hydrolyzing O-glycosyl compounds"/>
    <property type="evidence" value="ECO:0007669"/>
    <property type="project" value="UniProtKB-ARBA"/>
</dbReference>
<sequence>MNYRSYILGAATLLFLASCEDEVKVAPLEANMKSDRTEVAAGDKVCFMDQSSGNPARWDWEFEGGEPATSQLFSPEIVYNKPGTYSVTLRVGRGDNSSERVYTEYITVAYPGEITADFEADKLNAYNTDEVTFTDRSIGFPNSWDWTFSTADGKTVKSTEQNPVLKFEPGLYTVTLTVSNPNANSTVTKADYLNVIDHDAVAAEFGTTTPLMILAGQTVTFEDRTMGRPEGWSWTFEGADTPTSTDRNPTVKYSNAGRYKVTLRAYNEINSSTIEKDAYVMVLPTAGLSMWFPFEGSLSDMGPNNIRIEEYSSDPSKWKLNLESGSRHEGSKSVKCDGNTKTNTDDYAVLKINDEDCSKLPGGLSSWTLIIWVKIENMQASQAGMFNIGRPANTLPNGASGQSQTWCRLNKTASSAEGYVRWFATSTEWNVSTQDKTVFDQQWHCVTFIRNVVDNNSVASVYVDGELSGSFNGKVATDLFKDPFFIGCTWQKSKTKDCQINNPFPGSLDDIIMYDYALSADEVKTLYNIMK</sequence>
<accession>A0A1Z2XHB8</accession>
<dbReference type="SMART" id="SM00089">
    <property type="entry name" value="PKD"/>
    <property type="match status" value="3"/>
</dbReference>
<dbReference type="InterPro" id="IPR000601">
    <property type="entry name" value="PKD_dom"/>
</dbReference>
<evidence type="ECO:0000313" key="2">
    <source>
        <dbReference type="EMBL" id="ANU64081.1"/>
    </source>
</evidence>
<dbReference type="PROSITE" id="PS51257">
    <property type="entry name" value="PROKAR_LIPOPROTEIN"/>
    <property type="match status" value="1"/>
</dbReference>
<dbReference type="Pfam" id="PF13385">
    <property type="entry name" value="Laminin_G_3"/>
    <property type="match status" value="1"/>
</dbReference>
<dbReference type="CDD" id="cd00146">
    <property type="entry name" value="PKD"/>
    <property type="match status" value="3"/>
</dbReference>
<dbReference type="EMBL" id="CP015402">
    <property type="protein sequence ID" value="ANU64081.1"/>
    <property type="molecule type" value="Genomic_DNA"/>
</dbReference>